<comment type="caution">
    <text evidence="4">The sequence shown here is derived from an EMBL/GenBank/DDBJ whole genome shotgun (WGS) entry which is preliminary data.</text>
</comment>
<evidence type="ECO:0000313" key="5">
    <source>
        <dbReference type="Proteomes" id="UP000620633"/>
    </source>
</evidence>
<organism evidence="4 5">
    <name type="scientific">Deinococcus knuensis</name>
    <dbReference type="NCBI Taxonomy" id="1837380"/>
    <lineage>
        <taxon>Bacteria</taxon>
        <taxon>Thermotogati</taxon>
        <taxon>Deinococcota</taxon>
        <taxon>Deinococci</taxon>
        <taxon>Deinococcales</taxon>
        <taxon>Deinococcaceae</taxon>
        <taxon>Deinococcus</taxon>
    </lineage>
</organism>
<gene>
    <name evidence="4" type="ORF">GCM10008961_38810</name>
</gene>
<dbReference type="InterPro" id="IPR000182">
    <property type="entry name" value="GNAT_dom"/>
</dbReference>
<dbReference type="CDD" id="cd04301">
    <property type="entry name" value="NAT_SF"/>
    <property type="match status" value="1"/>
</dbReference>
<dbReference type="Gene3D" id="3.40.630.30">
    <property type="match status" value="1"/>
</dbReference>
<accession>A0ABQ2T0Y3</accession>
<evidence type="ECO:0000256" key="2">
    <source>
        <dbReference type="ARBA" id="ARBA00023315"/>
    </source>
</evidence>
<keyword evidence="5" id="KW-1185">Reference proteome</keyword>
<dbReference type="InterPro" id="IPR016181">
    <property type="entry name" value="Acyl_CoA_acyltransferase"/>
</dbReference>
<dbReference type="PANTHER" id="PTHR10545:SF29">
    <property type="entry name" value="GH14572P-RELATED"/>
    <property type="match status" value="1"/>
</dbReference>
<keyword evidence="1" id="KW-0808">Transferase</keyword>
<reference evidence="5" key="1">
    <citation type="journal article" date="2019" name="Int. J. Syst. Evol. Microbiol.">
        <title>The Global Catalogue of Microorganisms (GCM) 10K type strain sequencing project: providing services to taxonomists for standard genome sequencing and annotation.</title>
        <authorList>
            <consortium name="The Broad Institute Genomics Platform"/>
            <consortium name="The Broad Institute Genome Sequencing Center for Infectious Disease"/>
            <person name="Wu L."/>
            <person name="Ma J."/>
        </authorList>
    </citation>
    <scope>NUCLEOTIDE SEQUENCE [LARGE SCALE GENOMIC DNA]</scope>
    <source>
        <strain evidence="5">JCM 31406</strain>
    </source>
</reference>
<dbReference type="PANTHER" id="PTHR10545">
    <property type="entry name" value="DIAMINE N-ACETYLTRANSFERASE"/>
    <property type="match status" value="1"/>
</dbReference>
<dbReference type="InterPro" id="IPR051016">
    <property type="entry name" value="Diverse_Substrate_AcTransf"/>
</dbReference>
<evidence type="ECO:0000313" key="4">
    <source>
        <dbReference type="EMBL" id="GGS44157.1"/>
    </source>
</evidence>
<name>A0ABQ2T0Y3_9DEIO</name>
<dbReference type="Proteomes" id="UP000620633">
    <property type="component" value="Unassembled WGS sequence"/>
</dbReference>
<dbReference type="Pfam" id="PF00583">
    <property type="entry name" value="Acetyltransf_1"/>
    <property type="match status" value="1"/>
</dbReference>
<dbReference type="SUPFAM" id="SSF55729">
    <property type="entry name" value="Acyl-CoA N-acyltransferases (Nat)"/>
    <property type="match status" value="1"/>
</dbReference>
<sequence length="171" mass="18941">MAFSIGDVTPTIRLATEQDIPHLLPLMRQLAKFEQYIDVFAVNEEVLRTQGFQKNPPDFQALVADAEGTLVGMLVFYLVPFTATAKPTLYIKELYVSEAARGQQVGEQLMRAAAREATSQGCGGLRWTVAEWNEAGRRFYERLGAQANPVWIDYGLSGEALTALATQERVA</sequence>
<protein>
    <submittedName>
        <fullName evidence="4">N-acetyltransferase</fullName>
    </submittedName>
</protein>
<evidence type="ECO:0000259" key="3">
    <source>
        <dbReference type="PROSITE" id="PS51186"/>
    </source>
</evidence>
<proteinExistence type="predicted"/>
<dbReference type="PROSITE" id="PS51186">
    <property type="entry name" value="GNAT"/>
    <property type="match status" value="1"/>
</dbReference>
<feature type="domain" description="N-acetyltransferase" evidence="3">
    <location>
        <begin position="10"/>
        <end position="168"/>
    </location>
</feature>
<evidence type="ECO:0000256" key="1">
    <source>
        <dbReference type="ARBA" id="ARBA00022679"/>
    </source>
</evidence>
<dbReference type="EMBL" id="BMQO01000042">
    <property type="protein sequence ID" value="GGS44157.1"/>
    <property type="molecule type" value="Genomic_DNA"/>
</dbReference>
<keyword evidence="2" id="KW-0012">Acyltransferase</keyword>